<proteinExistence type="predicted"/>
<protein>
    <recommendedName>
        <fullName evidence="1">DUF7455 domain-containing protein</fullName>
    </recommendedName>
</protein>
<dbReference type="InterPro" id="IPR055878">
    <property type="entry name" value="DUF7455"/>
</dbReference>
<evidence type="ECO:0000313" key="2">
    <source>
        <dbReference type="EMBL" id="MBM9433281.1"/>
    </source>
</evidence>
<sequence length="75" mass="8229">MWLYGNVSTTVIDPVQLTASDRCDACGARAYVRVELESGSLLFCGHHANQHLDKLSSTAKHIHDERSLLSEESAS</sequence>
<keyword evidence="3" id="KW-1185">Reference proteome</keyword>
<evidence type="ECO:0000259" key="1">
    <source>
        <dbReference type="Pfam" id="PF24254"/>
    </source>
</evidence>
<accession>A0ABS2TF51</accession>
<name>A0ABS2TF51_9ACTO</name>
<dbReference type="EMBL" id="JAFFJS010000003">
    <property type="protein sequence ID" value="MBM9433281.1"/>
    <property type="molecule type" value="Genomic_DNA"/>
</dbReference>
<dbReference type="Pfam" id="PF24254">
    <property type="entry name" value="DUF7455"/>
    <property type="match status" value="1"/>
</dbReference>
<feature type="domain" description="DUF7455" evidence="1">
    <location>
        <begin position="17"/>
        <end position="68"/>
    </location>
</feature>
<dbReference type="Proteomes" id="UP000705983">
    <property type="component" value="Unassembled WGS sequence"/>
</dbReference>
<reference evidence="3" key="1">
    <citation type="submission" date="2021-02" db="EMBL/GenBank/DDBJ databases">
        <title>Leucobacter sp. CX169.</title>
        <authorList>
            <person name="Cheng Y."/>
        </authorList>
    </citation>
    <scope>NUCLEOTIDE SEQUENCE [LARGE SCALE GENOMIC DNA]</scope>
    <source>
        <strain evidence="3">JY899</strain>
    </source>
</reference>
<evidence type="ECO:0000313" key="3">
    <source>
        <dbReference type="Proteomes" id="UP000705983"/>
    </source>
</evidence>
<comment type="caution">
    <text evidence="2">The sequence shown here is derived from an EMBL/GenBank/DDBJ whole genome shotgun (WGS) entry which is preliminary data.</text>
</comment>
<gene>
    <name evidence="2" type="ORF">JVW63_06170</name>
</gene>
<organism evidence="2 3">
    <name type="scientific">Flaviflexus equikiangi</name>
    <dbReference type="NCBI Taxonomy" id="2758573"/>
    <lineage>
        <taxon>Bacteria</taxon>
        <taxon>Bacillati</taxon>
        <taxon>Actinomycetota</taxon>
        <taxon>Actinomycetes</taxon>
        <taxon>Actinomycetales</taxon>
        <taxon>Actinomycetaceae</taxon>
        <taxon>Flaviflexus</taxon>
    </lineage>
</organism>